<feature type="coiled-coil region" evidence="1">
    <location>
        <begin position="38"/>
        <end position="97"/>
    </location>
</feature>
<organism evidence="2">
    <name type="scientific">Podoviridae sp. ctaUh10</name>
    <dbReference type="NCBI Taxonomy" id="2826563"/>
    <lineage>
        <taxon>Viruses</taxon>
        <taxon>Duplodnaviria</taxon>
        <taxon>Heunggongvirae</taxon>
        <taxon>Uroviricota</taxon>
        <taxon>Caudoviricetes</taxon>
    </lineage>
</organism>
<proteinExistence type="predicted"/>
<evidence type="ECO:0000256" key="1">
    <source>
        <dbReference type="SAM" id="Coils"/>
    </source>
</evidence>
<dbReference type="EMBL" id="BK015716">
    <property type="protein sequence ID" value="DAE21736.1"/>
    <property type="molecule type" value="Genomic_DNA"/>
</dbReference>
<evidence type="ECO:0000313" key="2">
    <source>
        <dbReference type="EMBL" id="DAE21736.1"/>
    </source>
</evidence>
<reference evidence="2" key="1">
    <citation type="journal article" date="2021" name="Proc. Natl. Acad. Sci. U.S.A.">
        <title>A Catalog of Tens of Thousands of Viruses from Human Metagenomes Reveals Hidden Associations with Chronic Diseases.</title>
        <authorList>
            <person name="Tisza M.J."/>
            <person name="Buck C.B."/>
        </authorList>
    </citation>
    <scope>NUCLEOTIDE SEQUENCE</scope>
    <source>
        <strain evidence="2">CtaUh10</strain>
    </source>
</reference>
<accession>A0A8S5QRN3</accession>
<keyword evidence="1" id="KW-0175">Coiled coil</keyword>
<name>A0A8S5QRN3_9CAUD</name>
<sequence>MDGFNTCAAPLDIDPRQRYFTTVQPFSYRDTLTVLGYVQEVAGHLDELREQLDNLAKDENADVEAIKQLVAGFNEQFDRINKTLDDLEKQVGQYEDSDLTYNPTRGKYEDSKNTNRDMYRELAVFGARVNQMAQLSVPMASAHTCLEMAVLGNKTIFHNDEPRITPRDVHVDDGEPVTALTVENLANGVVQNNFMKTHE</sequence>
<protein>
    <submittedName>
        <fullName evidence="2">Uncharacterized protein</fullName>
    </submittedName>
</protein>